<dbReference type="InterPro" id="IPR029063">
    <property type="entry name" value="SAM-dependent_MTases_sf"/>
</dbReference>
<gene>
    <name evidence="2" type="primary">LOC110973439</name>
</gene>
<organism evidence="1 2">
    <name type="scientific">Acanthaster planci</name>
    <name type="common">Crown-of-thorns starfish</name>
    <dbReference type="NCBI Taxonomy" id="133434"/>
    <lineage>
        <taxon>Eukaryota</taxon>
        <taxon>Metazoa</taxon>
        <taxon>Echinodermata</taxon>
        <taxon>Eleutherozoa</taxon>
        <taxon>Asterozoa</taxon>
        <taxon>Asteroidea</taxon>
        <taxon>Valvatacea</taxon>
        <taxon>Valvatida</taxon>
        <taxon>Acanthasteridae</taxon>
        <taxon>Acanthaster</taxon>
    </lineage>
</organism>
<dbReference type="AlphaFoldDB" id="A0A8B7XJ61"/>
<evidence type="ECO:0000313" key="1">
    <source>
        <dbReference type="Proteomes" id="UP000694845"/>
    </source>
</evidence>
<name>A0A8B7XJ61_ACAPL</name>
<sequence>MTTLTDSCGVLRLWNHFPRFQDNLLKLISTTHLLEYLDGRGIAYTEHCQPSRVDVTECFDETSEKGGRVLDALLHILRFRETASFELQAEVMNCLASCSEKSGSRVFLTNDWDAVVASKPAE</sequence>
<keyword evidence="1" id="KW-1185">Reference proteome</keyword>
<evidence type="ECO:0000313" key="2">
    <source>
        <dbReference type="RefSeq" id="XP_022079975.1"/>
    </source>
</evidence>
<reference evidence="2" key="1">
    <citation type="submission" date="2025-08" db="UniProtKB">
        <authorList>
            <consortium name="RefSeq"/>
        </authorList>
    </citation>
    <scope>IDENTIFICATION</scope>
</reference>
<dbReference type="SUPFAM" id="SSF53335">
    <property type="entry name" value="S-adenosyl-L-methionine-dependent methyltransferases"/>
    <property type="match status" value="1"/>
</dbReference>
<dbReference type="Gene3D" id="3.40.50.150">
    <property type="entry name" value="Vaccinia Virus protein VP39"/>
    <property type="match status" value="1"/>
</dbReference>
<dbReference type="KEGG" id="aplc:110973439"/>
<protein>
    <submittedName>
        <fullName evidence="2">Histamine N-methyltransferase-like</fullName>
    </submittedName>
</protein>
<accession>A0A8B7XJ61</accession>
<dbReference type="Proteomes" id="UP000694845">
    <property type="component" value="Unplaced"/>
</dbReference>
<dbReference type="OrthoDB" id="5984880at2759"/>
<dbReference type="RefSeq" id="XP_022079975.1">
    <property type="nucleotide sequence ID" value="XM_022224283.1"/>
</dbReference>
<proteinExistence type="predicted"/>
<dbReference type="GeneID" id="110973439"/>